<evidence type="ECO:0000256" key="5">
    <source>
        <dbReference type="ARBA" id="ARBA00022989"/>
    </source>
</evidence>
<name>A0ABP1S2G7_9HEXA</name>
<evidence type="ECO:0000313" key="11">
    <source>
        <dbReference type="Proteomes" id="UP001642540"/>
    </source>
</evidence>
<keyword evidence="5" id="KW-1133">Transmembrane helix</keyword>
<dbReference type="PANTHER" id="PTHR11923:SF51">
    <property type="entry name" value="LYSOSOME MEMBRANE PROTEIN 2"/>
    <property type="match status" value="1"/>
</dbReference>
<organism evidence="10 11">
    <name type="scientific">Orchesella dallaii</name>
    <dbReference type="NCBI Taxonomy" id="48710"/>
    <lineage>
        <taxon>Eukaryota</taxon>
        <taxon>Metazoa</taxon>
        <taxon>Ecdysozoa</taxon>
        <taxon>Arthropoda</taxon>
        <taxon>Hexapoda</taxon>
        <taxon>Collembola</taxon>
        <taxon>Entomobryomorpha</taxon>
        <taxon>Entomobryoidea</taxon>
        <taxon>Orchesellidae</taxon>
        <taxon>Orchesellinae</taxon>
        <taxon>Orchesella</taxon>
    </lineage>
</organism>
<proteinExistence type="inferred from homology"/>
<comment type="similarity">
    <text evidence="2">Belongs to the CD36 family.</text>
</comment>
<evidence type="ECO:0000256" key="6">
    <source>
        <dbReference type="ARBA" id="ARBA00023136"/>
    </source>
</evidence>
<evidence type="ECO:0000256" key="1">
    <source>
        <dbReference type="ARBA" id="ARBA00004236"/>
    </source>
</evidence>
<evidence type="ECO:0008006" key="12">
    <source>
        <dbReference type="Google" id="ProtNLM"/>
    </source>
</evidence>
<dbReference type="EMBL" id="CAXLJM020000147">
    <property type="protein sequence ID" value="CAL8141641.1"/>
    <property type="molecule type" value="Genomic_DNA"/>
</dbReference>
<feature type="compositionally biased region" description="Low complexity" evidence="8">
    <location>
        <begin position="464"/>
        <end position="476"/>
    </location>
</feature>
<feature type="region of interest" description="Disordered" evidence="8">
    <location>
        <begin position="464"/>
        <end position="497"/>
    </location>
</feature>
<dbReference type="PANTHER" id="PTHR11923">
    <property type="entry name" value="SCAVENGER RECEPTOR CLASS B TYPE-1 SR-B1"/>
    <property type="match status" value="1"/>
</dbReference>
<comment type="subcellular location">
    <subcellularLocation>
        <location evidence="1">Cell membrane</location>
    </subcellularLocation>
</comment>
<keyword evidence="9" id="KW-0732">Signal</keyword>
<dbReference type="InterPro" id="IPR002159">
    <property type="entry name" value="CD36_fam"/>
</dbReference>
<keyword evidence="7" id="KW-0325">Glycoprotein</keyword>
<evidence type="ECO:0000313" key="10">
    <source>
        <dbReference type="EMBL" id="CAL8141641.1"/>
    </source>
</evidence>
<dbReference type="Pfam" id="PF01130">
    <property type="entry name" value="CD36"/>
    <property type="match status" value="1"/>
</dbReference>
<keyword evidence="3" id="KW-1003">Cell membrane</keyword>
<dbReference type="PRINTS" id="PR01609">
    <property type="entry name" value="CD36FAMILY"/>
</dbReference>
<evidence type="ECO:0000256" key="7">
    <source>
        <dbReference type="ARBA" id="ARBA00023180"/>
    </source>
</evidence>
<accession>A0ABP1S2G7</accession>
<evidence type="ECO:0000256" key="9">
    <source>
        <dbReference type="SAM" id="SignalP"/>
    </source>
</evidence>
<comment type="caution">
    <text evidence="10">The sequence shown here is derived from an EMBL/GenBank/DDBJ whole genome shotgun (WGS) entry which is preliminary data.</text>
</comment>
<keyword evidence="11" id="KW-1185">Reference proteome</keyword>
<dbReference type="Proteomes" id="UP001642540">
    <property type="component" value="Unassembled WGS sequence"/>
</dbReference>
<evidence type="ECO:0000256" key="3">
    <source>
        <dbReference type="ARBA" id="ARBA00022475"/>
    </source>
</evidence>
<keyword evidence="4" id="KW-0812">Transmembrane</keyword>
<reference evidence="10 11" key="1">
    <citation type="submission" date="2024-08" db="EMBL/GenBank/DDBJ databases">
        <authorList>
            <person name="Cucini C."/>
            <person name="Frati F."/>
        </authorList>
    </citation>
    <scope>NUCLEOTIDE SEQUENCE [LARGE SCALE GENOMIC DNA]</scope>
</reference>
<feature type="signal peptide" evidence="9">
    <location>
        <begin position="1"/>
        <end position="20"/>
    </location>
</feature>
<protein>
    <recommendedName>
        <fullName evidence="12">Lysosome membrane protein 2</fullName>
    </recommendedName>
</protein>
<keyword evidence="6" id="KW-0472">Membrane</keyword>
<evidence type="ECO:0000256" key="2">
    <source>
        <dbReference type="ARBA" id="ARBA00010532"/>
    </source>
</evidence>
<evidence type="ECO:0000256" key="8">
    <source>
        <dbReference type="SAM" id="MobiDB-lite"/>
    </source>
</evidence>
<gene>
    <name evidence="10" type="ORF">ODALV1_LOCUS28813</name>
</gene>
<feature type="chain" id="PRO_5045155831" description="Lysosome membrane protein 2" evidence="9">
    <location>
        <begin position="21"/>
        <end position="540"/>
    </location>
</feature>
<sequence length="540" mass="61206">MFPLRGILLTILIVFNFSGALKQEQEWRPERLGNVLESTLVRYYIFSLNNPEEVRNGSDPEMVELGPFTYREKRLKKNMLRLDDTTLQYDIDWSMHYLPELTKPGLNEDTEFTSLNAPFITMSEGLAAAGLPKAFNAILVDEILEAGETLIRPEIKFGESLFYGYNVSVYTAILDDITQGQTEERYPELAGGKFAFYKNKNGTITATYKVHSTKETPFGNILTYQGYPTLGFWPKSSHCDDLSDSLDFFTFPKRITKDTVFNIFLPENCRSLQLRYVQEDIFRGIPVYVFKFPLDQFSNNLYNDGTSCYCFNFHNASDPQCLDSGFMDYSGCSKGAPLVGSFPHFLHANPRHFQNIQGLSPNKSLHESEIMIEPITGTPLYAVRRFQLNLHTRPIPAVTYFENMTERIVPLAWFEHILEVPSTTFTTVKQKLEELRLQESSAKDIYEHDENPIEEMDDNTLFASRSGFPSSASSSGVVLDDEEPTRPEESNEIGNATASAASKAAKSNLHSSCYSYFAVVTTALILLFSSESSLNQERIV</sequence>
<evidence type="ECO:0000256" key="4">
    <source>
        <dbReference type="ARBA" id="ARBA00022692"/>
    </source>
</evidence>